<evidence type="ECO:0008006" key="4">
    <source>
        <dbReference type="Google" id="ProtNLM"/>
    </source>
</evidence>
<organism evidence="2 3">
    <name type="scientific">Aspergillus pseudoustus</name>
    <dbReference type="NCBI Taxonomy" id="1810923"/>
    <lineage>
        <taxon>Eukaryota</taxon>
        <taxon>Fungi</taxon>
        <taxon>Dikarya</taxon>
        <taxon>Ascomycota</taxon>
        <taxon>Pezizomycotina</taxon>
        <taxon>Eurotiomycetes</taxon>
        <taxon>Eurotiomycetidae</taxon>
        <taxon>Eurotiales</taxon>
        <taxon>Aspergillaceae</taxon>
        <taxon>Aspergillus</taxon>
        <taxon>Aspergillus subgen. Nidulantes</taxon>
    </lineage>
</organism>
<dbReference type="Proteomes" id="UP001610446">
    <property type="component" value="Unassembled WGS sequence"/>
</dbReference>
<dbReference type="Pfam" id="PF11951">
    <property type="entry name" value="Fungal_trans_2"/>
    <property type="match status" value="1"/>
</dbReference>
<feature type="region of interest" description="Disordered" evidence="1">
    <location>
        <begin position="1"/>
        <end position="130"/>
    </location>
</feature>
<evidence type="ECO:0000313" key="3">
    <source>
        <dbReference type="Proteomes" id="UP001610446"/>
    </source>
</evidence>
<keyword evidence="3" id="KW-1185">Reference proteome</keyword>
<sequence>MSPAPSPASASSPSGSSTISECPSSPESSTAGSASVVSSSKPLPDRTKAARAQTKRKTFLWIDSQADDGKGSSVRKQKQAFLVKNYHQEKKQASLQRLKTAKPPPKPLSPPEHLVSGGAIPSTSENGSDLQDEDLIRESAEEAIARAETWSLMPYLSQGFMDPFNCYSVHMTDSMHMYLDYFRIHGTAAAYPLNVTSMGVFLWKNAITIPALLNILLYFSAKHLTHLGSRNGVSAERTEISTKDSFRLQGNALKHLNELLQDPTKAVTQPTIITIACFITIEASMANLEAVEAHLKGLKRLVDLIGGLDALAHMTLSRLYQCDVKGASVRQSRPIFPMSPRFRAGIIHESQILRLDQTFEPPISLTNLGTRFTTAPWFPTLDKTMQASIEICRRIILYFESANLHPELGTPTDNDLLVCTEHQLHSLSFTADAEDHNNINSTNNLLNEPLRLALLIYLNTRVWHLGKLPIMGRLVGPLKASLAPQLPFFQEIAPDLIFWILFMGGMASRGYSVHAWFVTRLIETAGLLGVRTWAEARAILGEFFYTDQPGETAAEDLWDGVLLDSAQQQPSLEAIYYPMSLP</sequence>
<proteinExistence type="predicted"/>
<dbReference type="PANTHER" id="PTHR37540:SF5">
    <property type="entry name" value="TRANSCRIPTION FACTOR DOMAIN-CONTAINING PROTEIN"/>
    <property type="match status" value="1"/>
</dbReference>
<accession>A0ABR4IFM1</accession>
<gene>
    <name evidence="2" type="ORF">BJY01DRAFT_262308</name>
</gene>
<feature type="compositionally biased region" description="Low complexity" evidence="1">
    <location>
        <begin position="7"/>
        <end position="40"/>
    </location>
</feature>
<reference evidence="2 3" key="1">
    <citation type="submission" date="2024-07" db="EMBL/GenBank/DDBJ databases">
        <title>Section-level genome sequencing and comparative genomics of Aspergillus sections Usti and Cavernicolus.</title>
        <authorList>
            <consortium name="Lawrence Berkeley National Laboratory"/>
            <person name="Nybo J.L."/>
            <person name="Vesth T.C."/>
            <person name="Theobald S."/>
            <person name="Frisvad J.C."/>
            <person name="Larsen T.O."/>
            <person name="Kjaerboelling I."/>
            <person name="Rothschild-Mancinelli K."/>
            <person name="Lyhne E.K."/>
            <person name="Kogle M.E."/>
            <person name="Barry K."/>
            <person name="Clum A."/>
            <person name="Na H."/>
            <person name="Ledsgaard L."/>
            <person name="Lin J."/>
            <person name="Lipzen A."/>
            <person name="Kuo A."/>
            <person name="Riley R."/>
            <person name="Mondo S."/>
            <person name="Labutti K."/>
            <person name="Haridas S."/>
            <person name="Pangalinan J."/>
            <person name="Salamov A.A."/>
            <person name="Simmons B.A."/>
            <person name="Magnuson J.K."/>
            <person name="Chen J."/>
            <person name="Drula E."/>
            <person name="Henrissat B."/>
            <person name="Wiebenga A."/>
            <person name="Lubbers R.J."/>
            <person name="Gomes A.C."/>
            <person name="Makela M.R."/>
            <person name="Stajich J."/>
            <person name="Grigoriev I.V."/>
            <person name="Mortensen U.H."/>
            <person name="De Vries R.P."/>
            <person name="Baker S.E."/>
            <person name="Andersen M.R."/>
        </authorList>
    </citation>
    <scope>NUCLEOTIDE SEQUENCE [LARGE SCALE GENOMIC DNA]</scope>
    <source>
        <strain evidence="2 3">CBS 123904</strain>
    </source>
</reference>
<dbReference type="InterPro" id="IPR021858">
    <property type="entry name" value="Fun_TF"/>
</dbReference>
<protein>
    <recommendedName>
        <fullName evidence="4">Fungal-specific transcription factor domain-containing protein</fullName>
    </recommendedName>
</protein>
<dbReference type="EMBL" id="JBFXLU010000437">
    <property type="protein sequence ID" value="KAL2826546.1"/>
    <property type="molecule type" value="Genomic_DNA"/>
</dbReference>
<comment type="caution">
    <text evidence="2">The sequence shown here is derived from an EMBL/GenBank/DDBJ whole genome shotgun (WGS) entry which is preliminary data.</text>
</comment>
<name>A0ABR4IFM1_9EURO</name>
<evidence type="ECO:0000256" key="1">
    <source>
        <dbReference type="SAM" id="MobiDB-lite"/>
    </source>
</evidence>
<evidence type="ECO:0000313" key="2">
    <source>
        <dbReference type="EMBL" id="KAL2826546.1"/>
    </source>
</evidence>
<dbReference type="PANTHER" id="PTHR37540">
    <property type="entry name" value="TRANSCRIPTION FACTOR (ACR-2), PUTATIVE-RELATED-RELATED"/>
    <property type="match status" value="1"/>
</dbReference>